<dbReference type="AlphaFoldDB" id="A0AA39GA05"/>
<feature type="transmembrane region" description="Helical" evidence="7">
    <location>
        <begin position="298"/>
        <end position="320"/>
    </location>
</feature>
<feature type="transmembrane region" description="Helical" evidence="7">
    <location>
        <begin position="263"/>
        <end position="286"/>
    </location>
</feature>
<sequence>MADSHSSSSVNMKEKTVEKEPSAAPPLETVNTLGTATFEDVRLTELGYIPSFRRTRSTATILFMTLAIAAIPFGIGSPLMVGLIGGGPLALFVGLFVVSILDGAVAVSLAELAARYPTSAGPYYWTFQIASTSSNMAAEGMPRLLSYLNGWIWLIGNWTITLSVNFGFASLIAATVTMYNPDWTATEWELLLIFYAICLMTLLICFLGDRILPMVDTFAATATLITVVAVAIALGVTAKAGRRSAGYALGHYDASFSGYPDGFAFFIGLLPPAYTFSAIGMISSMAEECHKPESQVPTAIIWTIPIGAAAALIFLLPILFTLPPMEDILAAPNGQALPYIVYTVMGNRAGAAIIMTLVFVVTLFCSISVTTTASRCTFAFARDKTIPLWSLWSKMHYGQPLAALILVTVVQMLLGLINLGSTSAFTAFVSVGVVALALGYLVPISTSFLSGRKQVSEAAWTAGPLLGSICNVVAITWILFEVVLFSMPVAIPVTPASMNYASVVQVGFAVIGVVFYYCYGRKYFKGPGVS</sequence>
<dbReference type="GO" id="GO:0016020">
    <property type="term" value="C:membrane"/>
    <property type="evidence" value="ECO:0007669"/>
    <property type="project" value="UniProtKB-SubCell"/>
</dbReference>
<feature type="transmembrane region" description="Helical" evidence="7">
    <location>
        <begin position="90"/>
        <end position="110"/>
    </location>
</feature>
<accession>A0AA39GA05</accession>
<evidence type="ECO:0000256" key="7">
    <source>
        <dbReference type="SAM" id="Phobius"/>
    </source>
</evidence>
<feature type="transmembrane region" description="Helical" evidence="7">
    <location>
        <begin position="401"/>
        <end position="419"/>
    </location>
</feature>
<dbReference type="EMBL" id="JAPDFR010000009">
    <property type="protein sequence ID" value="KAK0383201.1"/>
    <property type="molecule type" value="Genomic_DNA"/>
</dbReference>
<comment type="caution">
    <text evidence="8">The sequence shown here is derived from an EMBL/GenBank/DDBJ whole genome shotgun (WGS) entry which is preliminary data.</text>
</comment>
<keyword evidence="4 7" id="KW-1133">Transmembrane helix</keyword>
<keyword evidence="3 7" id="KW-0812">Transmembrane</keyword>
<evidence type="ECO:0000256" key="6">
    <source>
        <dbReference type="SAM" id="MobiDB-lite"/>
    </source>
</evidence>
<protein>
    <recommendedName>
        <fullName evidence="10">Amino acid transporter</fullName>
    </recommendedName>
</protein>
<feature type="transmembrane region" description="Helical" evidence="7">
    <location>
        <begin position="61"/>
        <end position="84"/>
    </location>
</feature>
<organism evidence="8 9">
    <name type="scientific">Sarocladium strictum</name>
    <name type="common">Black bundle disease fungus</name>
    <name type="synonym">Acremonium strictum</name>
    <dbReference type="NCBI Taxonomy" id="5046"/>
    <lineage>
        <taxon>Eukaryota</taxon>
        <taxon>Fungi</taxon>
        <taxon>Dikarya</taxon>
        <taxon>Ascomycota</taxon>
        <taxon>Pezizomycotina</taxon>
        <taxon>Sordariomycetes</taxon>
        <taxon>Hypocreomycetidae</taxon>
        <taxon>Hypocreales</taxon>
        <taxon>Sarocladiaceae</taxon>
        <taxon>Sarocladium</taxon>
    </lineage>
</organism>
<evidence type="ECO:0008006" key="10">
    <source>
        <dbReference type="Google" id="ProtNLM"/>
    </source>
</evidence>
<feature type="transmembrane region" description="Helical" evidence="7">
    <location>
        <begin position="425"/>
        <end position="446"/>
    </location>
</feature>
<evidence type="ECO:0000313" key="8">
    <source>
        <dbReference type="EMBL" id="KAK0383201.1"/>
    </source>
</evidence>
<evidence type="ECO:0000256" key="4">
    <source>
        <dbReference type="ARBA" id="ARBA00022989"/>
    </source>
</evidence>
<feature type="transmembrane region" description="Helical" evidence="7">
    <location>
        <begin position="151"/>
        <end position="176"/>
    </location>
</feature>
<feature type="compositionally biased region" description="Basic and acidic residues" evidence="6">
    <location>
        <begin position="12"/>
        <end position="21"/>
    </location>
</feature>
<dbReference type="PANTHER" id="PTHR45649:SF28">
    <property type="entry name" value="TRANSPORTER, PUTATIVE (EUROFUNG)-RELATED"/>
    <property type="match status" value="1"/>
</dbReference>
<dbReference type="PANTHER" id="PTHR45649">
    <property type="entry name" value="AMINO-ACID PERMEASE BAT1"/>
    <property type="match status" value="1"/>
</dbReference>
<feature type="transmembrane region" description="Helical" evidence="7">
    <location>
        <begin position="188"/>
        <end position="206"/>
    </location>
</feature>
<proteinExistence type="predicted"/>
<evidence type="ECO:0000256" key="5">
    <source>
        <dbReference type="ARBA" id="ARBA00023136"/>
    </source>
</evidence>
<dbReference type="Gene3D" id="1.20.1740.10">
    <property type="entry name" value="Amino acid/polyamine transporter I"/>
    <property type="match status" value="1"/>
</dbReference>
<feature type="transmembrane region" description="Helical" evidence="7">
    <location>
        <begin position="340"/>
        <end position="365"/>
    </location>
</feature>
<evidence type="ECO:0000256" key="1">
    <source>
        <dbReference type="ARBA" id="ARBA00004141"/>
    </source>
</evidence>
<dbReference type="Pfam" id="PF13520">
    <property type="entry name" value="AA_permease_2"/>
    <property type="match status" value="1"/>
</dbReference>
<feature type="transmembrane region" description="Helical" evidence="7">
    <location>
        <begin position="218"/>
        <end position="238"/>
    </location>
</feature>
<feature type="compositionally biased region" description="Polar residues" evidence="6">
    <location>
        <begin position="1"/>
        <end position="11"/>
    </location>
</feature>
<feature type="region of interest" description="Disordered" evidence="6">
    <location>
        <begin position="1"/>
        <end position="29"/>
    </location>
</feature>
<evidence type="ECO:0000256" key="3">
    <source>
        <dbReference type="ARBA" id="ARBA00022692"/>
    </source>
</evidence>
<keyword evidence="5 7" id="KW-0472">Membrane</keyword>
<keyword evidence="2" id="KW-0813">Transport</keyword>
<evidence type="ECO:0000313" key="9">
    <source>
        <dbReference type="Proteomes" id="UP001175261"/>
    </source>
</evidence>
<gene>
    <name evidence="8" type="ORF">NLU13_9114</name>
</gene>
<feature type="transmembrane region" description="Helical" evidence="7">
    <location>
        <begin position="500"/>
        <end position="519"/>
    </location>
</feature>
<dbReference type="GO" id="GO:0022857">
    <property type="term" value="F:transmembrane transporter activity"/>
    <property type="evidence" value="ECO:0007669"/>
    <property type="project" value="InterPro"/>
</dbReference>
<name>A0AA39GA05_SARSR</name>
<feature type="transmembrane region" description="Helical" evidence="7">
    <location>
        <begin position="458"/>
        <end position="480"/>
    </location>
</feature>
<comment type="subcellular location">
    <subcellularLocation>
        <location evidence="1">Membrane</location>
        <topology evidence="1">Multi-pass membrane protein</topology>
    </subcellularLocation>
</comment>
<dbReference type="PIRSF" id="PIRSF006060">
    <property type="entry name" value="AA_transporter"/>
    <property type="match status" value="1"/>
</dbReference>
<keyword evidence="9" id="KW-1185">Reference proteome</keyword>
<evidence type="ECO:0000256" key="2">
    <source>
        <dbReference type="ARBA" id="ARBA00022448"/>
    </source>
</evidence>
<dbReference type="Proteomes" id="UP001175261">
    <property type="component" value="Unassembled WGS sequence"/>
</dbReference>
<reference evidence="8" key="1">
    <citation type="submission" date="2022-10" db="EMBL/GenBank/DDBJ databases">
        <title>Determination and structural analysis of whole genome sequence of Sarocladium strictum F4-1.</title>
        <authorList>
            <person name="Hu L."/>
            <person name="Jiang Y."/>
        </authorList>
    </citation>
    <scope>NUCLEOTIDE SEQUENCE</scope>
    <source>
        <strain evidence="8">F4-1</strain>
    </source>
</reference>
<dbReference type="InterPro" id="IPR002293">
    <property type="entry name" value="AA/rel_permease1"/>
</dbReference>